<sequence>MSANQSQSNQSEKKTKSLQVQGTFLSMQLFMAEDSSKQPWSTVHLTSDTGFHCVHMATTAASQTSTALPHSSRAVTNGSAKSEVAGEIKTRQPCSELNHDSNKTHQHGNGAHQHNSKHNHESIAPCNPADSAPSIPSAQSYSDPSQRREIPRCEGSKNHDLLYIGSMFADERTAGARSSRNEGNKTKGLLRPSTTLGSMATNCQPRRSR</sequence>
<accession>A0A1C1CDW6</accession>
<feature type="compositionally biased region" description="Basic and acidic residues" evidence="1">
    <location>
        <begin position="173"/>
        <end position="185"/>
    </location>
</feature>
<name>A0A1C1CDW6_9EURO</name>
<reference evidence="3" key="1">
    <citation type="submission" date="2015-07" db="EMBL/GenBank/DDBJ databases">
        <authorList>
            <person name="Teixeira M.M."/>
            <person name="Souza R.C."/>
            <person name="Almeida L.G."/>
            <person name="Vicente V.A."/>
            <person name="de Hoog S."/>
            <person name="Bocca A.L."/>
            <person name="de Almeida S.R."/>
            <person name="Vasconcelos A.T."/>
            <person name="Felipe M.S."/>
        </authorList>
    </citation>
    <scope>NUCLEOTIDE SEQUENCE [LARGE SCALE GENOMIC DNA]</scope>
    <source>
        <strain evidence="3">KSF</strain>
    </source>
</reference>
<feature type="region of interest" description="Disordered" evidence="1">
    <location>
        <begin position="61"/>
        <end position="158"/>
    </location>
</feature>
<dbReference type="OrthoDB" id="4159166at2759"/>
<keyword evidence="3" id="KW-1185">Reference proteome</keyword>
<feature type="compositionally biased region" description="Polar residues" evidence="1">
    <location>
        <begin position="134"/>
        <end position="144"/>
    </location>
</feature>
<evidence type="ECO:0000313" key="3">
    <source>
        <dbReference type="Proteomes" id="UP000094526"/>
    </source>
</evidence>
<feature type="region of interest" description="Disordered" evidence="1">
    <location>
        <begin position="173"/>
        <end position="209"/>
    </location>
</feature>
<dbReference type="VEuPathDB" id="FungiDB:CLCR_02119"/>
<dbReference type="EMBL" id="LGRB01000015">
    <property type="protein sequence ID" value="OCT46699.1"/>
    <property type="molecule type" value="Genomic_DNA"/>
</dbReference>
<feature type="compositionally biased region" description="Polar residues" evidence="1">
    <location>
        <begin position="192"/>
        <end position="209"/>
    </location>
</feature>
<evidence type="ECO:0000256" key="1">
    <source>
        <dbReference type="SAM" id="MobiDB-lite"/>
    </source>
</evidence>
<dbReference type="Proteomes" id="UP000094526">
    <property type="component" value="Unassembled WGS sequence"/>
</dbReference>
<feature type="compositionally biased region" description="Basic and acidic residues" evidence="1">
    <location>
        <begin position="145"/>
        <end position="158"/>
    </location>
</feature>
<evidence type="ECO:0000313" key="2">
    <source>
        <dbReference type="EMBL" id="OCT46699.1"/>
    </source>
</evidence>
<dbReference type="VEuPathDB" id="FungiDB:G647_01420"/>
<protein>
    <submittedName>
        <fullName evidence="2">Uncharacterized protein</fullName>
    </submittedName>
</protein>
<organism evidence="2 3">
    <name type="scientific">Cladophialophora carrionii</name>
    <dbReference type="NCBI Taxonomy" id="86049"/>
    <lineage>
        <taxon>Eukaryota</taxon>
        <taxon>Fungi</taxon>
        <taxon>Dikarya</taxon>
        <taxon>Ascomycota</taxon>
        <taxon>Pezizomycotina</taxon>
        <taxon>Eurotiomycetes</taxon>
        <taxon>Chaetothyriomycetidae</taxon>
        <taxon>Chaetothyriales</taxon>
        <taxon>Herpotrichiellaceae</taxon>
        <taxon>Cladophialophora</taxon>
    </lineage>
</organism>
<comment type="caution">
    <text evidence="2">The sequence shown here is derived from an EMBL/GenBank/DDBJ whole genome shotgun (WGS) entry which is preliminary data.</text>
</comment>
<proteinExistence type="predicted"/>
<gene>
    <name evidence="2" type="ORF">CLCR_02119</name>
</gene>
<dbReference type="AlphaFoldDB" id="A0A1C1CDW6"/>